<comment type="caution">
    <text evidence="1">The sequence shown here is derived from an EMBL/GenBank/DDBJ whole genome shotgun (WGS) entry which is preliminary data.</text>
</comment>
<protein>
    <submittedName>
        <fullName evidence="1">Uncharacterized protein</fullName>
    </submittedName>
</protein>
<reference evidence="1" key="1">
    <citation type="submission" date="2021-02" db="EMBL/GenBank/DDBJ databases">
        <authorList>
            <person name="Nowell W R."/>
        </authorList>
    </citation>
    <scope>NUCLEOTIDE SEQUENCE</scope>
    <source>
        <strain evidence="1">Ploen Becks lab</strain>
    </source>
</reference>
<evidence type="ECO:0000313" key="2">
    <source>
        <dbReference type="Proteomes" id="UP000663879"/>
    </source>
</evidence>
<dbReference type="OrthoDB" id="10525544at2759"/>
<proteinExistence type="predicted"/>
<gene>
    <name evidence="1" type="ORF">OXX778_LOCUS20071</name>
</gene>
<name>A0A814MI77_9BILA</name>
<organism evidence="1 2">
    <name type="scientific">Brachionus calyciflorus</name>
    <dbReference type="NCBI Taxonomy" id="104777"/>
    <lineage>
        <taxon>Eukaryota</taxon>
        <taxon>Metazoa</taxon>
        <taxon>Spiralia</taxon>
        <taxon>Gnathifera</taxon>
        <taxon>Rotifera</taxon>
        <taxon>Eurotatoria</taxon>
        <taxon>Monogononta</taxon>
        <taxon>Pseudotrocha</taxon>
        <taxon>Ploima</taxon>
        <taxon>Brachionidae</taxon>
        <taxon>Brachionus</taxon>
    </lineage>
</organism>
<accession>A0A814MI77</accession>
<dbReference type="Proteomes" id="UP000663879">
    <property type="component" value="Unassembled WGS sequence"/>
</dbReference>
<evidence type="ECO:0000313" key="1">
    <source>
        <dbReference type="EMBL" id="CAF1078320.1"/>
    </source>
</evidence>
<sequence>MLVEITNPNILTNHYQKLYFKPPKEAKPYQDQTQHILSTKKNVKNSSSDNFNYLPNNISSQLIVKKLAKRSQKAFRFTDGKNKQAEKRLDLELNLLEKDYAYEDSNWLRDYTNIKKSVKEVLKFSSSYDELTSKSSKFNKNSSRPKTSYSLKSSNYAGSSFLTRSPSQKLDNSNQSSIFQSLKSYKSMIGFKNDKSKDDLENFSFKKLHNCRAMTANTIYRETKSVSYNLSDDENDDVKNDQDLNSNLLEEILIENKSVRRPLKSKASARDIIIQIKSLENKCNFCREQNKINFKLYDRNVRYGEPAPKNKMFKQLKVLSQLESIIK</sequence>
<keyword evidence="2" id="KW-1185">Reference proteome</keyword>
<dbReference type="AlphaFoldDB" id="A0A814MI77"/>
<dbReference type="EMBL" id="CAJNOC010006454">
    <property type="protein sequence ID" value="CAF1078320.1"/>
    <property type="molecule type" value="Genomic_DNA"/>
</dbReference>